<name>A0A9N9TS83_PHYSR</name>
<evidence type="ECO:0000313" key="3">
    <source>
        <dbReference type="Proteomes" id="UP001153712"/>
    </source>
</evidence>
<dbReference type="PANTHER" id="PTHR12829">
    <property type="entry name" value="N6-ADENOSINE-METHYLTRANSFERASE"/>
    <property type="match status" value="1"/>
</dbReference>
<comment type="similarity">
    <text evidence="1">Belongs to the MT-A70-like family.</text>
</comment>
<accession>A0A9N9TS83</accession>
<dbReference type="InterPro" id="IPR002052">
    <property type="entry name" value="DNA_methylase_N6_adenine_CS"/>
</dbReference>
<dbReference type="GO" id="GO:0008168">
    <property type="term" value="F:methyltransferase activity"/>
    <property type="evidence" value="ECO:0007669"/>
    <property type="project" value="InterPro"/>
</dbReference>
<gene>
    <name evidence="2" type="ORF">PHYEVI_LOCUS10312</name>
</gene>
<dbReference type="InterPro" id="IPR029063">
    <property type="entry name" value="SAM-dependent_MTases_sf"/>
</dbReference>
<protein>
    <recommendedName>
        <fullName evidence="4">Methyltransferase-like protein 4</fullName>
    </recommendedName>
</protein>
<dbReference type="Gene3D" id="3.40.50.150">
    <property type="entry name" value="Vaccinia Virus protein VP39"/>
    <property type="match status" value="1"/>
</dbReference>
<dbReference type="EMBL" id="OU900100">
    <property type="protein sequence ID" value="CAG9864046.1"/>
    <property type="molecule type" value="Genomic_DNA"/>
</dbReference>
<dbReference type="PROSITE" id="PS51143">
    <property type="entry name" value="MT_A70"/>
    <property type="match status" value="1"/>
</dbReference>
<dbReference type="OrthoDB" id="61116at2759"/>
<keyword evidence="3" id="KW-1185">Reference proteome</keyword>
<dbReference type="GO" id="GO:0005634">
    <property type="term" value="C:nucleus"/>
    <property type="evidence" value="ECO:0007669"/>
    <property type="project" value="TreeGrafter"/>
</dbReference>
<reference evidence="2" key="1">
    <citation type="submission" date="2022-01" db="EMBL/GenBank/DDBJ databases">
        <authorList>
            <person name="King R."/>
        </authorList>
    </citation>
    <scope>NUCLEOTIDE SEQUENCE</scope>
</reference>
<proteinExistence type="inferred from homology"/>
<dbReference type="GO" id="GO:0003676">
    <property type="term" value="F:nucleic acid binding"/>
    <property type="evidence" value="ECO:0007669"/>
    <property type="project" value="InterPro"/>
</dbReference>
<evidence type="ECO:0000256" key="1">
    <source>
        <dbReference type="PROSITE-ProRule" id="PRU00489"/>
    </source>
</evidence>
<evidence type="ECO:0000313" key="2">
    <source>
        <dbReference type="EMBL" id="CAG9864046.1"/>
    </source>
</evidence>
<dbReference type="InterPro" id="IPR007757">
    <property type="entry name" value="MT-A70-like"/>
</dbReference>
<dbReference type="SUPFAM" id="SSF53335">
    <property type="entry name" value="S-adenosyl-L-methionine-dependent methyltransferases"/>
    <property type="match status" value="1"/>
</dbReference>
<organism evidence="2 3">
    <name type="scientific">Phyllotreta striolata</name>
    <name type="common">Striped flea beetle</name>
    <name type="synonym">Crioceris striolata</name>
    <dbReference type="NCBI Taxonomy" id="444603"/>
    <lineage>
        <taxon>Eukaryota</taxon>
        <taxon>Metazoa</taxon>
        <taxon>Ecdysozoa</taxon>
        <taxon>Arthropoda</taxon>
        <taxon>Hexapoda</taxon>
        <taxon>Insecta</taxon>
        <taxon>Pterygota</taxon>
        <taxon>Neoptera</taxon>
        <taxon>Endopterygota</taxon>
        <taxon>Coleoptera</taxon>
        <taxon>Polyphaga</taxon>
        <taxon>Cucujiformia</taxon>
        <taxon>Chrysomeloidea</taxon>
        <taxon>Chrysomelidae</taxon>
        <taxon>Galerucinae</taxon>
        <taxon>Alticini</taxon>
        <taxon>Phyllotreta</taxon>
    </lineage>
</organism>
<evidence type="ECO:0008006" key="4">
    <source>
        <dbReference type="Google" id="ProtNLM"/>
    </source>
</evidence>
<sequence length="335" mass="39067">MSKLYENESGILVSHENYINNVYKSMNGDPNVYRLNPGLFNIFSPYKKSKSKRKSEHSECEIETNFYKFIRDQNVQDFLDNCENETNQTAIEVADNIQKNLPKDILDLIGGNKGPSTSRSINESKYLFPENSSFFSKDVNEIEKHLTGKKFDFILLDPPWWNKYIRRKRKASSDAYQMMYNYDLKNLPVEQLLKKDGLIAVWCTNSEQNYNALLTDIFPHWKVNFVSKWYWMKITKKGEPICNFSDPPGKQPFERIIFAHRTRSEPLPENGKLIVSIPSAIHSHKPPLAEVLQQYLPNDPECLEVFARYLVPGWTSYGNEAIKLQHESLFVPHQK</sequence>
<dbReference type="PANTHER" id="PTHR12829:SF4">
    <property type="entry name" value="N(6)-ADENINE-SPECIFIC METHYLTRANSFERASE METTL4"/>
    <property type="match status" value="1"/>
</dbReference>
<dbReference type="Pfam" id="PF05063">
    <property type="entry name" value="MT-A70"/>
    <property type="match status" value="1"/>
</dbReference>
<dbReference type="PROSITE" id="PS00092">
    <property type="entry name" value="N6_MTASE"/>
    <property type="match status" value="1"/>
</dbReference>
<dbReference type="GO" id="GO:0032259">
    <property type="term" value="P:methylation"/>
    <property type="evidence" value="ECO:0007669"/>
    <property type="project" value="InterPro"/>
</dbReference>
<dbReference type="AlphaFoldDB" id="A0A9N9TS83"/>
<dbReference type="Proteomes" id="UP001153712">
    <property type="component" value="Chromosome 7"/>
</dbReference>